<evidence type="ECO:0000313" key="4">
    <source>
        <dbReference type="Proteomes" id="UP001157034"/>
    </source>
</evidence>
<keyword evidence="2" id="KW-1133">Transmembrane helix</keyword>
<keyword evidence="4" id="KW-1185">Reference proteome</keyword>
<sequence length="160" mass="15632">MATMTPIRARRRASAGPAWRRASATPTRTSLGGGAKTAATNTQADCAYGAGLTIAGLSGIGASTLFPAGSFESTVYGNGGSVDAGPAGTTDPGSGGSVVDEEGQDGADGLVILRFAALPPKPELAATGMGVSTAIPALGAFALAGGAVLLALSRRRSRRA</sequence>
<evidence type="ECO:0008006" key="5">
    <source>
        <dbReference type="Google" id="ProtNLM"/>
    </source>
</evidence>
<evidence type="ECO:0000313" key="3">
    <source>
        <dbReference type="EMBL" id="GMA96738.1"/>
    </source>
</evidence>
<dbReference type="Proteomes" id="UP001157034">
    <property type="component" value="Unassembled WGS sequence"/>
</dbReference>
<gene>
    <name evidence="3" type="ORF">GCM10025881_35620</name>
</gene>
<keyword evidence="2" id="KW-0472">Membrane</keyword>
<proteinExistence type="predicted"/>
<dbReference type="EMBL" id="BSVB01000001">
    <property type="protein sequence ID" value="GMA96738.1"/>
    <property type="molecule type" value="Genomic_DNA"/>
</dbReference>
<organism evidence="3 4">
    <name type="scientific">Pseudolysinimonas kribbensis</name>
    <dbReference type="NCBI Taxonomy" id="433641"/>
    <lineage>
        <taxon>Bacteria</taxon>
        <taxon>Bacillati</taxon>
        <taxon>Actinomycetota</taxon>
        <taxon>Actinomycetes</taxon>
        <taxon>Micrococcales</taxon>
        <taxon>Microbacteriaceae</taxon>
        <taxon>Pseudolysinimonas</taxon>
    </lineage>
</organism>
<protein>
    <recommendedName>
        <fullName evidence="5">LPXTG cell wall anchor domain-containing protein</fullName>
    </recommendedName>
</protein>
<accession>A0ABQ6KBG1</accession>
<dbReference type="RefSeq" id="WP_284255257.1">
    <property type="nucleotide sequence ID" value="NZ_BSVB01000001.1"/>
</dbReference>
<comment type="caution">
    <text evidence="3">The sequence shown here is derived from an EMBL/GenBank/DDBJ whole genome shotgun (WGS) entry which is preliminary data.</text>
</comment>
<feature type="region of interest" description="Disordered" evidence="1">
    <location>
        <begin position="1"/>
        <end position="36"/>
    </location>
</feature>
<feature type="region of interest" description="Disordered" evidence="1">
    <location>
        <begin position="77"/>
        <end position="103"/>
    </location>
</feature>
<evidence type="ECO:0000256" key="1">
    <source>
        <dbReference type="SAM" id="MobiDB-lite"/>
    </source>
</evidence>
<keyword evidence="2" id="KW-0812">Transmembrane</keyword>
<name>A0ABQ6KBG1_9MICO</name>
<evidence type="ECO:0000256" key="2">
    <source>
        <dbReference type="SAM" id="Phobius"/>
    </source>
</evidence>
<dbReference type="NCBIfam" id="TIGR01167">
    <property type="entry name" value="LPXTG_anchor"/>
    <property type="match status" value="1"/>
</dbReference>
<feature type="transmembrane region" description="Helical" evidence="2">
    <location>
        <begin position="129"/>
        <end position="152"/>
    </location>
</feature>
<reference evidence="4" key="1">
    <citation type="journal article" date="2019" name="Int. J. Syst. Evol. Microbiol.">
        <title>The Global Catalogue of Microorganisms (GCM) 10K type strain sequencing project: providing services to taxonomists for standard genome sequencing and annotation.</title>
        <authorList>
            <consortium name="The Broad Institute Genomics Platform"/>
            <consortium name="The Broad Institute Genome Sequencing Center for Infectious Disease"/>
            <person name="Wu L."/>
            <person name="Ma J."/>
        </authorList>
    </citation>
    <scope>NUCLEOTIDE SEQUENCE [LARGE SCALE GENOMIC DNA]</scope>
    <source>
        <strain evidence="4">NBRC 108894</strain>
    </source>
</reference>